<protein>
    <submittedName>
        <fullName evidence="2">Uncharacterized protein</fullName>
    </submittedName>
</protein>
<keyword evidence="1" id="KW-0812">Transmembrane</keyword>
<dbReference type="InterPro" id="IPR036259">
    <property type="entry name" value="MFS_trans_sf"/>
</dbReference>
<dbReference type="PANTHER" id="PTHR11654">
    <property type="entry name" value="OLIGOPEPTIDE TRANSPORTER-RELATED"/>
    <property type="match status" value="1"/>
</dbReference>
<gene>
    <name evidence="2" type="ORF">FSB_LOCUS3211</name>
</gene>
<dbReference type="AlphaFoldDB" id="A0A2N9EL80"/>
<dbReference type="Gene3D" id="1.20.1250.20">
    <property type="entry name" value="MFS general substrate transporter like domains"/>
    <property type="match status" value="1"/>
</dbReference>
<sequence length="366" mass="41489">MSPPLPPPRSTTSCLAPILHRFQSPNTNLGLFYAAALALALGKSSRDPVLKSFLYDQFHRENSSTGKRTPPGSCANCCAIVQNCRAIVRNCRANVWWNTAWFWGVTIAFVLSFFEWKTKFLISTIFMAANLLLFMCGFTFYYPRPTESLHRIHFGVFRAAIYKRHLNYPKESNQYYWNNHTPSQFYKNHTGQILLKPKYPFLRWLDKAAIIEEQSSINQEGNNNLGKLYTVKEVIEGYSNVFLCSQVLYKLHNPILVSFDVQTSKTTCRTCENRCWDGLCYIMLHYSLAGGGLMEGLADKGLEEFICKHSNEPMKRTASLVNVEPAEDGFDVQPAEEETGVQPTVEVMKDGEPTEVLNDGATLTSV</sequence>
<feature type="transmembrane region" description="Helical" evidence="1">
    <location>
        <begin position="95"/>
        <end position="114"/>
    </location>
</feature>
<evidence type="ECO:0000256" key="1">
    <source>
        <dbReference type="SAM" id="Phobius"/>
    </source>
</evidence>
<organism evidence="2">
    <name type="scientific">Fagus sylvatica</name>
    <name type="common">Beechnut</name>
    <dbReference type="NCBI Taxonomy" id="28930"/>
    <lineage>
        <taxon>Eukaryota</taxon>
        <taxon>Viridiplantae</taxon>
        <taxon>Streptophyta</taxon>
        <taxon>Embryophyta</taxon>
        <taxon>Tracheophyta</taxon>
        <taxon>Spermatophyta</taxon>
        <taxon>Magnoliopsida</taxon>
        <taxon>eudicotyledons</taxon>
        <taxon>Gunneridae</taxon>
        <taxon>Pentapetalae</taxon>
        <taxon>rosids</taxon>
        <taxon>fabids</taxon>
        <taxon>Fagales</taxon>
        <taxon>Fagaceae</taxon>
        <taxon>Fagus</taxon>
    </lineage>
</organism>
<dbReference type="EMBL" id="OIVN01000154">
    <property type="protein sequence ID" value="SPC75329.1"/>
    <property type="molecule type" value="Genomic_DNA"/>
</dbReference>
<accession>A0A2N9EL80</accession>
<evidence type="ECO:0000313" key="2">
    <source>
        <dbReference type="EMBL" id="SPC75329.1"/>
    </source>
</evidence>
<name>A0A2N9EL80_FAGSY</name>
<keyword evidence="1" id="KW-1133">Transmembrane helix</keyword>
<feature type="transmembrane region" description="Helical" evidence="1">
    <location>
        <begin position="120"/>
        <end position="142"/>
    </location>
</feature>
<proteinExistence type="predicted"/>
<keyword evidence="1" id="KW-0472">Membrane</keyword>
<reference evidence="2" key="1">
    <citation type="submission" date="2018-02" db="EMBL/GenBank/DDBJ databases">
        <authorList>
            <person name="Cohen D.B."/>
            <person name="Kent A.D."/>
        </authorList>
    </citation>
    <scope>NUCLEOTIDE SEQUENCE</scope>
</reference>